<comment type="caution">
    <text evidence="1">The sequence shown here is derived from an EMBL/GenBank/DDBJ whole genome shotgun (WGS) entry which is preliminary data.</text>
</comment>
<accession>A0A973ZYR5</accession>
<dbReference type="EMBL" id="JAAOLE020000001">
    <property type="protein sequence ID" value="NVI43481.1"/>
    <property type="molecule type" value="Genomic_DNA"/>
</dbReference>
<gene>
    <name evidence="1" type="ORF">HAP48_010890</name>
</gene>
<dbReference type="RefSeq" id="WP_029085171.1">
    <property type="nucleotide sequence ID" value="NZ_CP088285.1"/>
</dbReference>
<protein>
    <submittedName>
        <fullName evidence="1">Uncharacterized protein</fullName>
    </submittedName>
</protein>
<evidence type="ECO:0000313" key="1">
    <source>
        <dbReference type="EMBL" id="NVI43481.1"/>
    </source>
</evidence>
<reference evidence="1" key="1">
    <citation type="submission" date="2020-06" db="EMBL/GenBank/DDBJ databases">
        <title>Whole Genome Sequence of Bradyrhizobium sp. Strain 1S1.</title>
        <authorList>
            <person name="Bromfield E.S.P."/>
            <person name="Cloutier S."/>
        </authorList>
    </citation>
    <scope>NUCLEOTIDE SEQUENCE [LARGE SCALE GENOMIC DNA]</scope>
    <source>
        <strain evidence="1">1S1</strain>
    </source>
</reference>
<name>A0A973ZYR5_9BRAD</name>
<organism evidence="1">
    <name type="scientific">Bradyrhizobium septentrionale</name>
    <dbReference type="NCBI Taxonomy" id="1404411"/>
    <lineage>
        <taxon>Bacteria</taxon>
        <taxon>Pseudomonadati</taxon>
        <taxon>Pseudomonadota</taxon>
        <taxon>Alphaproteobacteria</taxon>
        <taxon>Hyphomicrobiales</taxon>
        <taxon>Nitrobacteraceae</taxon>
        <taxon>Bradyrhizobium</taxon>
    </lineage>
</organism>
<dbReference type="AlphaFoldDB" id="A0A973ZYR5"/>
<proteinExistence type="predicted"/>
<sequence>MNPQTRKLLIQRLIAPIGVIGPDFERFGELFLDHLLSTPLEHSGLNALGFPIRRVLDSSSADGAIVAEYSAHDDYFTRGMPKAEQDLAHALSHRPNAKLVLLIAAQPERPQIVDEFLKAALAKPEMQGRSLRIWGAERIAEQLVDKFTFNDTAVEALSFYLPVLTEIWEEAARDRLFPAPDLRHRPRPAVSDEIHRRLASESCVCNREDGASGERLHCPIARIGGNLSCGSWLALSEASRVCDKLRFWLPADNRDRGSLLLARHSR</sequence>